<protein>
    <recommendedName>
        <fullName evidence="1">ATP-dependent DNA helicase</fullName>
        <ecNumber evidence="1">5.6.2.3</ecNumber>
    </recommendedName>
</protein>
<evidence type="ECO:0000259" key="2">
    <source>
        <dbReference type="Pfam" id="PF05970"/>
    </source>
</evidence>
<comment type="caution">
    <text evidence="3">The sequence shown here is derived from an EMBL/GenBank/DDBJ whole genome shotgun (WGS) entry which is preliminary data.</text>
</comment>
<dbReference type="RefSeq" id="XP_027610948.1">
    <property type="nucleotide sequence ID" value="XM_027755147.1"/>
</dbReference>
<dbReference type="EC" id="5.6.2.3" evidence="1"/>
<accession>A0A401GD13</accession>
<dbReference type="PANTHER" id="PTHR47642:SF6">
    <property type="entry name" value="ATP-DEPENDENT DNA HELICASE"/>
    <property type="match status" value="1"/>
</dbReference>
<dbReference type="GO" id="GO:0006281">
    <property type="term" value="P:DNA repair"/>
    <property type="evidence" value="ECO:0007669"/>
    <property type="project" value="UniProtKB-KW"/>
</dbReference>
<dbReference type="GO" id="GO:0016887">
    <property type="term" value="F:ATP hydrolysis activity"/>
    <property type="evidence" value="ECO:0007669"/>
    <property type="project" value="RHEA"/>
</dbReference>
<keyword evidence="1" id="KW-0234">DNA repair</keyword>
<dbReference type="Proteomes" id="UP000287166">
    <property type="component" value="Unassembled WGS sequence"/>
</dbReference>
<feature type="domain" description="DNA helicase Pif1-like DEAD-box helicase" evidence="2">
    <location>
        <begin position="2"/>
        <end position="140"/>
    </location>
</feature>
<comment type="similarity">
    <text evidence="1">Belongs to the helicase family.</text>
</comment>
<dbReference type="STRING" id="139825.A0A401GD13"/>
<dbReference type="GO" id="GO:0006310">
    <property type="term" value="P:DNA recombination"/>
    <property type="evidence" value="ECO:0007669"/>
    <property type="project" value="UniProtKB-KW"/>
</dbReference>
<keyword evidence="4" id="KW-1185">Reference proteome</keyword>
<dbReference type="SUPFAM" id="SSF52540">
    <property type="entry name" value="P-loop containing nucleoside triphosphate hydrolases"/>
    <property type="match status" value="2"/>
</dbReference>
<reference evidence="3 4" key="1">
    <citation type="journal article" date="2018" name="Sci. Rep.">
        <title>Genome sequence of the cauliflower mushroom Sparassis crispa (Hanabiratake) and its association with beneficial usage.</title>
        <authorList>
            <person name="Kiyama R."/>
            <person name="Furutani Y."/>
            <person name="Kawaguchi K."/>
            <person name="Nakanishi T."/>
        </authorList>
    </citation>
    <scope>NUCLEOTIDE SEQUENCE [LARGE SCALE GENOMIC DNA]</scope>
</reference>
<dbReference type="GO" id="GO:0043139">
    <property type="term" value="F:5'-3' DNA helicase activity"/>
    <property type="evidence" value="ECO:0007669"/>
    <property type="project" value="UniProtKB-EC"/>
</dbReference>
<dbReference type="Gene3D" id="3.40.50.300">
    <property type="entry name" value="P-loop containing nucleotide triphosphate hydrolases"/>
    <property type="match status" value="1"/>
</dbReference>
<keyword evidence="1 3" id="KW-0347">Helicase</keyword>
<keyword evidence="1" id="KW-0067">ATP-binding</keyword>
<sequence length="504" mass="56561">MILYGEGGTGKSRVIQTVTEAFVTKGVDYMLVKSAYTGVAASLIDGKTTHTIAHLSIGSDGTISDDSKVVLQEFWRNRQYLIIDEFSMLAKTFLANLSNTVSVGKEGTPHRKDRFWGGINVVLCGDLHQFPPVAKGASEALFRPIGVRDSDDCALGRMTYEEFTTVVILKEQMRVTDEVWRKFLAHLRHGNVQPRHIDMLRSLIINQRESPHTDFDSAPWSDASLVTPRHAVRKMWNAAAVRKWCRKSGERLFVVGAEDSCKGRPLTVREKYAVLMRNKDKRNRSHKKDLPEQIELAKGMKVMVTSNVETDLDVANGARGEIVDIVLHPDEPPLGPEPVVNLMKYLPAFVLVKLSRTRATTLEGLGECVIPVEPMAMSMRIKVDLPGGMVGHRYVRRKQFPVTGAYAFTDYQSQGQTIPIVIVDMKTPPPPGTLSLFNLYVALSRSSGRSTIRLLRDFDPELLLKQSHDPDLLAEDDRLERLNEQTKAWWVEMGHCISRDPSSR</sequence>
<dbReference type="GO" id="GO:0000723">
    <property type="term" value="P:telomere maintenance"/>
    <property type="evidence" value="ECO:0007669"/>
    <property type="project" value="InterPro"/>
</dbReference>
<dbReference type="InParanoid" id="A0A401GD13"/>
<dbReference type="Pfam" id="PF05970">
    <property type="entry name" value="PIF1"/>
    <property type="match status" value="1"/>
</dbReference>
<comment type="cofactor">
    <cofactor evidence="1">
        <name>Mg(2+)</name>
        <dbReference type="ChEBI" id="CHEBI:18420"/>
    </cofactor>
</comment>
<evidence type="ECO:0000256" key="1">
    <source>
        <dbReference type="RuleBase" id="RU363044"/>
    </source>
</evidence>
<proteinExistence type="inferred from homology"/>
<dbReference type="AlphaFoldDB" id="A0A401GD13"/>
<evidence type="ECO:0000313" key="4">
    <source>
        <dbReference type="Proteomes" id="UP000287166"/>
    </source>
</evidence>
<name>A0A401GD13_9APHY</name>
<dbReference type="GO" id="GO:0005524">
    <property type="term" value="F:ATP binding"/>
    <property type="evidence" value="ECO:0007669"/>
    <property type="project" value="UniProtKB-KW"/>
</dbReference>
<dbReference type="PANTHER" id="PTHR47642">
    <property type="entry name" value="ATP-DEPENDENT DNA HELICASE"/>
    <property type="match status" value="1"/>
</dbReference>
<dbReference type="InterPro" id="IPR010285">
    <property type="entry name" value="DNA_helicase_pif1-like_DEAD"/>
</dbReference>
<organism evidence="3 4">
    <name type="scientific">Sparassis crispa</name>
    <dbReference type="NCBI Taxonomy" id="139825"/>
    <lineage>
        <taxon>Eukaryota</taxon>
        <taxon>Fungi</taxon>
        <taxon>Dikarya</taxon>
        <taxon>Basidiomycota</taxon>
        <taxon>Agaricomycotina</taxon>
        <taxon>Agaricomycetes</taxon>
        <taxon>Polyporales</taxon>
        <taxon>Sparassidaceae</taxon>
        <taxon>Sparassis</taxon>
    </lineage>
</organism>
<keyword evidence="1" id="KW-0233">DNA recombination</keyword>
<keyword evidence="1" id="KW-0547">Nucleotide-binding</keyword>
<dbReference type="InterPro" id="IPR051055">
    <property type="entry name" value="PIF1_helicase"/>
</dbReference>
<keyword evidence="1" id="KW-0378">Hydrolase</keyword>
<gene>
    <name evidence="3" type="ORF">SCP_0212370</name>
</gene>
<dbReference type="OrthoDB" id="2986975at2759"/>
<dbReference type="GeneID" id="38776952"/>
<keyword evidence="1" id="KW-0227">DNA damage</keyword>
<dbReference type="EMBL" id="BFAD01000002">
    <property type="protein sequence ID" value="GBE80035.1"/>
    <property type="molecule type" value="Genomic_DNA"/>
</dbReference>
<dbReference type="InterPro" id="IPR027417">
    <property type="entry name" value="P-loop_NTPase"/>
</dbReference>
<comment type="catalytic activity">
    <reaction evidence="1">
        <text>ATP + H2O = ADP + phosphate + H(+)</text>
        <dbReference type="Rhea" id="RHEA:13065"/>
        <dbReference type="ChEBI" id="CHEBI:15377"/>
        <dbReference type="ChEBI" id="CHEBI:15378"/>
        <dbReference type="ChEBI" id="CHEBI:30616"/>
        <dbReference type="ChEBI" id="CHEBI:43474"/>
        <dbReference type="ChEBI" id="CHEBI:456216"/>
        <dbReference type="EC" id="5.6.2.3"/>
    </reaction>
</comment>
<evidence type="ECO:0000313" key="3">
    <source>
        <dbReference type="EMBL" id="GBE80035.1"/>
    </source>
</evidence>
<dbReference type="CDD" id="cd18809">
    <property type="entry name" value="SF1_C_RecD"/>
    <property type="match status" value="1"/>
</dbReference>